<protein>
    <submittedName>
        <fullName evidence="3">Cysteine-rich secretory protein family protein</fullName>
    </submittedName>
</protein>
<keyword evidence="4" id="KW-1185">Reference proteome</keyword>
<dbReference type="SUPFAM" id="SSF55797">
    <property type="entry name" value="PR-1-like"/>
    <property type="match status" value="1"/>
</dbReference>
<evidence type="ECO:0000313" key="4">
    <source>
        <dbReference type="Proteomes" id="UP000199598"/>
    </source>
</evidence>
<evidence type="ECO:0000313" key="3">
    <source>
        <dbReference type="EMBL" id="SFJ88301.1"/>
    </source>
</evidence>
<sequence length="170" mass="18134">MKTFRGGSVALVLAVGLMLTGCVSTEETPSYYQNLESHSAQIDASVVASMISSYRSQTNLSPVTVDPALMRVAQAQADGMARAEDVNAARKGDLKLAVLMKGVGQGDIHAVGNLSAGYRRWAEAFSGWRDSPKHNAVMLDANGTRIGIATAYAPRSKYKVFWSLVVAGPR</sequence>
<gene>
    <name evidence="3" type="ORF">SAMN04488518_101109</name>
</gene>
<dbReference type="Gene3D" id="3.40.33.10">
    <property type="entry name" value="CAP"/>
    <property type="match status" value="1"/>
</dbReference>
<proteinExistence type="predicted"/>
<dbReference type="EMBL" id="FOSK01000001">
    <property type="protein sequence ID" value="SFJ88301.1"/>
    <property type="molecule type" value="Genomic_DNA"/>
</dbReference>
<dbReference type="Pfam" id="PF00188">
    <property type="entry name" value="CAP"/>
    <property type="match status" value="1"/>
</dbReference>
<accession>A0A1I3V2D9</accession>
<evidence type="ECO:0000256" key="1">
    <source>
        <dbReference type="SAM" id="SignalP"/>
    </source>
</evidence>
<dbReference type="PROSITE" id="PS51257">
    <property type="entry name" value="PROKAR_LIPOPROTEIN"/>
    <property type="match status" value="1"/>
</dbReference>
<dbReference type="Proteomes" id="UP000199598">
    <property type="component" value="Unassembled WGS sequence"/>
</dbReference>
<name>A0A1I3V2D9_9HYPH</name>
<dbReference type="InterPro" id="IPR014044">
    <property type="entry name" value="CAP_dom"/>
</dbReference>
<dbReference type="RefSeq" id="WP_093515964.1">
    <property type="nucleotide sequence ID" value="NZ_FOSK01000001.1"/>
</dbReference>
<dbReference type="PANTHER" id="PTHR31157">
    <property type="entry name" value="SCP DOMAIN-CONTAINING PROTEIN"/>
    <property type="match status" value="1"/>
</dbReference>
<feature type="domain" description="SCP" evidence="2">
    <location>
        <begin position="50"/>
        <end position="164"/>
    </location>
</feature>
<feature type="signal peptide" evidence="1">
    <location>
        <begin position="1"/>
        <end position="25"/>
    </location>
</feature>
<comment type="caution">
    <text evidence="3">The sequence shown here is derived from an EMBL/GenBank/DDBJ whole genome shotgun (WGS) entry which is preliminary data.</text>
</comment>
<organism evidence="3 4">
    <name type="scientific">Pseudovibrio ascidiaceicola</name>
    <dbReference type="NCBI Taxonomy" id="285279"/>
    <lineage>
        <taxon>Bacteria</taxon>
        <taxon>Pseudomonadati</taxon>
        <taxon>Pseudomonadota</taxon>
        <taxon>Alphaproteobacteria</taxon>
        <taxon>Hyphomicrobiales</taxon>
        <taxon>Stappiaceae</taxon>
        <taxon>Pseudovibrio</taxon>
    </lineage>
</organism>
<dbReference type="InterPro" id="IPR035940">
    <property type="entry name" value="CAP_sf"/>
</dbReference>
<evidence type="ECO:0000259" key="2">
    <source>
        <dbReference type="Pfam" id="PF00188"/>
    </source>
</evidence>
<dbReference type="PANTHER" id="PTHR31157:SF1">
    <property type="entry name" value="SCP DOMAIN-CONTAINING PROTEIN"/>
    <property type="match status" value="1"/>
</dbReference>
<feature type="chain" id="PRO_5047393372" evidence="1">
    <location>
        <begin position="26"/>
        <end position="170"/>
    </location>
</feature>
<reference evidence="3 4" key="1">
    <citation type="submission" date="2016-10" db="EMBL/GenBank/DDBJ databases">
        <authorList>
            <person name="Varghese N."/>
            <person name="Submissions S."/>
        </authorList>
    </citation>
    <scope>NUCLEOTIDE SEQUENCE [LARGE SCALE GENOMIC DNA]</scope>
    <source>
        <strain evidence="3 4">DSM 16392</strain>
    </source>
</reference>
<keyword evidence="1" id="KW-0732">Signal</keyword>
<dbReference type="CDD" id="cd05379">
    <property type="entry name" value="CAP_bacterial"/>
    <property type="match status" value="1"/>
</dbReference>